<dbReference type="Proteomes" id="UP000199005">
    <property type="component" value="Unassembled WGS sequence"/>
</dbReference>
<evidence type="ECO:0000313" key="1">
    <source>
        <dbReference type="EMBL" id="SEJ16658.1"/>
    </source>
</evidence>
<sequence length="127" mass="13525">MAALPRSEAANLVCNMTAAVNAAIRGQPLEGDSPQIRDLLPPATRTLASLTCPWEAYQRAHAPDAAALRLEVEPLCILPASIRLTQEVRQVSGGTGLWAGSLMSCIHNLMDTAPGFPEAPTLERIEP</sequence>
<name>A0A1H6WI80_9GAMM</name>
<proteinExistence type="predicted"/>
<evidence type="ECO:0000313" key="2">
    <source>
        <dbReference type="Proteomes" id="UP000199005"/>
    </source>
</evidence>
<accession>A0A1H6WI80</accession>
<dbReference type="RefSeq" id="WP_090901334.1">
    <property type="nucleotide sequence ID" value="NZ_FNYO01000046.1"/>
</dbReference>
<reference evidence="1 2" key="1">
    <citation type="submission" date="2016-10" db="EMBL/GenBank/DDBJ databases">
        <authorList>
            <person name="de Groot N.N."/>
        </authorList>
    </citation>
    <scope>NUCLEOTIDE SEQUENCE [LARGE SCALE GENOMIC DNA]</scope>
    <source>
        <strain evidence="1 2">DSM 1041</strain>
    </source>
</reference>
<dbReference type="EMBL" id="FNYO01000046">
    <property type="protein sequence ID" value="SEJ16658.1"/>
    <property type="molecule type" value="Genomic_DNA"/>
</dbReference>
<dbReference type="STRING" id="170623.SAMN04244579_03356"/>
<organism evidence="1 2">
    <name type="scientific">Azotobacter beijerinckii</name>
    <dbReference type="NCBI Taxonomy" id="170623"/>
    <lineage>
        <taxon>Bacteria</taxon>
        <taxon>Pseudomonadati</taxon>
        <taxon>Pseudomonadota</taxon>
        <taxon>Gammaproteobacteria</taxon>
        <taxon>Pseudomonadales</taxon>
        <taxon>Pseudomonadaceae</taxon>
        <taxon>Azotobacter</taxon>
    </lineage>
</organism>
<dbReference type="AlphaFoldDB" id="A0A1H6WI80"/>
<gene>
    <name evidence="1" type="ORF">SAMN04244579_03356</name>
</gene>
<protein>
    <submittedName>
        <fullName evidence="1">Uncharacterized protein</fullName>
    </submittedName>
</protein>